<dbReference type="EMBL" id="FQYV01000022">
    <property type="protein sequence ID" value="SHJ66456.1"/>
    <property type="molecule type" value="Genomic_DNA"/>
</dbReference>
<dbReference type="Proteomes" id="UP000184172">
    <property type="component" value="Unassembled WGS sequence"/>
</dbReference>
<sequence length="159" mass="18346">MIYRFFLAIFLLTATSCQFFETEKISSETILEDEMEAINWKDIDQYPTFPSCDSALDKPEQKECFITTISTHLYQDISQKDMIAVREVYDTIKVRFEIGSSGRLSILEIEIDSLLEKEFPDLEMVIMKSIDSLQPVAPAYKRGIPVRTQFTLPVIVQTN</sequence>
<dbReference type="AlphaFoldDB" id="A0A1M6L5H0"/>
<name>A0A1M6L5H0_9FLAO</name>
<evidence type="ECO:0000313" key="1">
    <source>
        <dbReference type="EMBL" id="SHJ66456.1"/>
    </source>
</evidence>
<dbReference type="PROSITE" id="PS51257">
    <property type="entry name" value="PROKAR_LIPOPROTEIN"/>
    <property type="match status" value="1"/>
</dbReference>
<proteinExistence type="predicted"/>
<accession>A0A1M6L5H0</accession>
<keyword evidence="2" id="KW-1185">Reference proteome</keyword>
<evidence type="ECO:0008006" key="3">
    <source>
        <dbReference type="Google" id="ProtNLM"/>
    </source>
</evidence>
<gene>
    <name evidence="1" type="ORF">SAMN04487908_12233</name>
</gene>
<protein>
    <recommendedName>
        <fullName evidence="3">TonB protein C-terminal</fullName>
    </recommendedName>
</protein>
<dbReference type="OrthoDB" id="1191002at2"/>
<organism evidence="1 2">
    <name type="scientific">Aequorivita viscosa</name>
    <dbReference type="NCBI Taxonomy" id="797419"/>
    <lineage>
        <taxon>Bacteria</taxon>
        <taxon>Pseudomonadati</taxon>
        <taxon>Bacteroidota</taxon>
        <taxon>Flavobacteriia</taxon>
        <taxon>Flavobacteriales</taxon>
        <taxon>Flavobacteriaceae</taxon>
        <taxon>Aequorivita</taxon>
    </lineage>
</organism>
<evidence type="ECO:0000313" key="2">
    <source>
        <dbReference type="Proteomes" id="UP000184172"/>
    </source>
</evidence>
<dbReference type="RefSeq" id="WP_073220129.1">
    <property type="nucleotide sequence ID" value="NZ_FNNS01000021.1"/>
</dbReference>
<reference evidence="2" key="1">
    <citation type="submission" date="2016-11" db="EMBL/GenBank/DDBJ databases">
        <authorList>
            <person name="Varghese N."/>
            <person name="Submissions S."/>
        </authorList>
    </citation>
    <scope>NUCLEOTIDE SEQUENCE [LARGE SCALE GENOMIC DNA]</scope>
    <source>
        <strain evidence="2">DSM 26349</strain>
    </source>
</reference>
<dbReference type="STRING" id="797419.SAMN05216556_12134"/>